<dbReference type="GO" id="GO:0045277">
    <property type="term" value="C:respiratory chain complex IV"/>
    <property type="evidence" value="ECO:0007669"/>
    <property type="project" value="InterPro"/>
</dbReference>
<feature type="transmembrane region" description="Helical" evidence="25">
    <location>
        <begin position="404"/>
        <end position="422"/>
    </location>
</feature>
<feature type="transmembrane region" description="Helical" evidence="25">
    <location>
        <begin position="267"/>
        <end position="286"/>
    </location>
</feature>
<evidence type="ECO:0000256" key="11">
    <source>
        <dbReference type="ARBA" id="ARBA00022660"/>
    </source>
</evidence>
<comment type="cofactor">
    <cofactor evidence="2">
        <name>heme</name>
        <dbReference type="ChEBI" id="CHEBI:30413"/>
    </cofactor>
</comment>
<feature type="transmembrane region" description="Helical" evidence="25">
    <location>
        <begin position="143"/>
        <end position="166"/>
    </location>
</feature>
<gene>
    <name evidence="27" type="primary">COX1</name>
</gene>
<keyword evidence="11 24" id="KW-0679">Respiratory chain</keyword>
<keyword evidence="20 24" id="KW-0186">Copper</keyword>
<dbReference type="FunFam" id="1.20.210.10:FF:000001">
    <property type="entry name" value="Cytochrome c oxidase subunit 1"/>
    <property type="match status" value="1"/>
</dbReference>
<keyword evidence="12 24" id="KW-0812">Transmembrane</keyword>
<evidence type="ECO:0000256" key="5">
    <source>
        <dbReference type="ARBA" id="ARBA00009578"/>
    </source>
</evidence>
<dbReference type="PANTHER" id="PTHR10422">
    <property type="entry name" value="CYTOCHROME C OXIDASE SUBUNIT 1"/>
    <property type="match status" value="1"/>
</dbReference>
<feature type="transmembrane region" description="Helical" evidence="25">
    <location>
        <begin position="96"/>
        <end position="123"/>
    </location>
</feature>
<keyword evidence="21 24" id="KW-0496">Mitochondrion</keyword>
<evidence type="ECO:0000313" key="27">
    <source>
        <dbReference type="EMBL" id="ACM77760.1"/>
    </source>
</evidence>
<feature type="transmembrane region" description="Helical" evidence="25">
    <location>
        <begin position="225"/>
        <end position="246"/>
    </location>
</feature>
<dbReference type="InterPro" id="IPR023615">
    <property type="entry name" value="Cyt_c_Oxase_su1_BS"/>
</dbReference>
<keyword evidence="17 24" id="KW-0249">Electron transport</keyword>
<reference evidence="27" key="1">
    <citation type="journal article" date="2014" name="Mol. Phylogenet. Evol.">
        <title>Two mitochondrial genomes from the families Bethylidae and Mutillidae: independent rearrangement of protein-coding genes and higher-level phylogeny of the Hymenoptera.</title>
        <authorList>
            <person name="Wei S.J."/>
            <person name="Li Q."/>
            <person name="van Achterberg K."/>
            <person name="Chen X.X."/>
        </authorList>
    </citation>
    <scope>NUCLEOTIDE SEQUENCE</scope>
</reference>
<dbReference type="GO" id="GO:0005743">
    <property type="term" value="C:mitochondrial inner membrane"/>
    <property type="evidence" value="ECO:0007669"/>
    <property type="project" value="UniProtKB-SubCell"/>
</dbReference>
<keyword evidence="18 25" id="KW-1133">Transmembrane helix</keyword>
<dbReference type="UniPathway" id="UPA00705"/>
<evidence type="ECO:0000256" key="7">
    <source>
        <dbReference type="ARBA" id="ARBA00012949"/>
    </source>
</evidence>
<keyword evidence="13 24" id="KW-0479">Metal-binding</keyword>
<evidence type="ECO:0000256" key="15">
    <source>
        <dbReference type="ARBA" id="ARBA00022842"/>
    </source>
</evidence>
<dbReference type="PRINTS" id="PR01165">
    <property type="entry name" value="CYCOXIDASEI"/>
</dbReference>
<comment type="function">
    <text evidence="24">Component of the cytochrome c oxidase, the last enzyme in the mitochondrial electron transport chain which drives oxidative phosphorylation. The respiratory chain contains 3 multisubunit complexes succinate dehydrogenase (complex II, CII), ubiquinol-cytochrome c oxidoreductase (cytochrome b-c1 complex, complex III, CIII) and cytochrome c oxidase (complex IV, CIV), that cooperate to transfer electrons derived from NADH and succinate to molecular oxygen, creating an electrochemical gradient over the inner membrane that drives transmembrane transport and the ATP synthase. Cytochrome c oxidase is the component of the respiratory chain that catalyzes the reduction of oxygen to water. Electrons originating from reduced cytochrome c in the intermembrane space (IMS) are transferred via the dinuclear copper A center (CU(A)) of subunit 2 and heme A of subunit 1 to the active site in subunit 1, a binuclear center (BNC) formed by heme A3 and copper B (CU(B)). The BNC reduces molecular oxygen to 2 water molecules using 4 electrons from cytochrome c in the IMS and 4 protons from the mitochondrial matrix.</text>
</comment>
<keyword evidence="10 24" id="KW-0349">Heme</keyword>
<dbReference type="GO" id="GO:0004129">
    <property type="term" value="F:cytochrome-c oxidase activity"/>
    <property type="evidence" value="ECO:0007669"/>
    <property type="project" value="UniProtKB-EC"/>
</dbReference>
<evidence type="ECO:0000256" key="18">
    <source>
        <dbReference type="ARBA" id="ARBA00022989"/>
    </source>
</evidence>
<comment type="pathway">
    <text evidence="4 24">Energy metabolism; oxidative phosphorylation.</text>
</comment>
<evidence type="ECO:0000256" key="8">
    <source>
        <dbReference type="ARBA" id="ARBA00015947"/>
    </source>
</evidence>
<dbReference type="AlphaFoldDB" id="E0WBN4"/>
<dbReference type="GO" id="GO:0046872">
    <property type="term" value="F:metal ion binding"/>
    <property type="evidence" value="ECO:0007669"/>
    <property type="project" value="UniProtKB-KW"/>
</dbReference>
<dbReference type="EC" id="7.1.1.9" evidence="7 24"/>
<evidence type="ECO:0000256" key="19">
    <source>
        <dbReference type="ARBA" id="ARBA00023004"/>
    </source>
</evidence>
<dbReference type="PANTHER" id="PTHR10422:SF18">
    <property type="entry name" value="CYTOCHROME C OXIDASE SUBUNIT 1"/>
    <property type="match status" value="1"/>
</dbReference>
<proteinExistence type="inferred from homology"/>
<keyword evidence="22 24" id="KW-0472">Membrane</keyword>
<organism evidence="27">
    <name type="scientific">Wallacidia oculata</name>
    <dbReference type="NCBI Taxonomy" id="590134"/>
    <lineage>
        <taxon>Eukaryota</taxon>
        <taxon>Metazoa</taxon>
        <taxon>Ecdysozoa</taxon>
        <taxon>Arthropoda</taxon>
        <taxon>Hexapoda</taxon>
        <taxon>Insecta</taxon>
        <taxon>Pterygota</taxon>
        <taxon>Neoptera</taxon>
        <taxon>Endopterygota</taxon>
        <taxon>Hymenoptera</taxon>
        <taxon>Apocrita</taxon>
        <taxon>Aculeata</taxon>
        <taxon>Pompiloidea</taxon>
        <taxon>Mutillidae</taxon>
        <taxon>Mutillinae</taxon>
        <taxon>Wallacidia</taxon>
    </lineage>
</organism>
<comment type="cofactor">
    <cofactor evidence="1">
        <name>Cu cation</name>
        <dbReference type="ChEBI" id="CHEBI:23378"/>
    </cofactor>
</comment>
<feature type="transmembrane region" description="Helical" evidence="25">
    <location>
        <begin position="334"/>
        <end position="353"/>
    </location>
</feature>
<evidence type="ECO:0000259" key="26">
    <source>
        <dbReference type="PROSITE" id="PS50855"/>
    </source>
</evidence>
<evidence type="ECO:0000256" key="13">
    <source>
        <dbReference type="ARBA" id="ARBA00022723"/>
    </source>
</evidence>
<evidence type="ECO:0000256" key="4">
    <source>
        <dbReference type="ARBA" id="ARBA00004673"/>
    </source>
</evidence>
<feature type="domain" description="Cytochrome oxidase subunit I profile" evidence="26">
    <location>
        <begin position="1"/>
        <end position="507"/>
    </location>
</feature>
<evidence type="ECO:0000256" key="9">
    <source>
        <dbReference type="ARBA" id="ARBA00022448"/>
    </source>
</evidence>
<dbReference type="InterPro" id="IPR023616">
    <property type="entry name" value="Cyt_c_oxase-like_su1_dom"/>
</dbReference>
<dbReference type="InterPro" id="IPR000883">
    <property type="entry name" value="Cyt_C_Oxase_1"/>
</dbReference>
<feature type="transmembrane region" description="Helical" evidence="25">
    <location>
        <begin position="373"/>
        <end position="392"/>
    </location>
</feature>
<geneLocation type="mitochondrion" evidence="27"/>
<evidence type="ECO:0000256" key="17">
    <source>
        <dbReference type="ARBA" id="ARBA00022982"/>
    </source>
</evidence>
<dbReference type="GO" id="GO:0006123">
    <property type="term" value="P:mitochondrial electron transport, cytochrome c to oxygen"/>
    <property type="evidence" value="ECO:0007669"/>
    <property type="project" value="TreeGrafter"/>
</dbReference>
<evidence type="ECO:0000256" key="3">
    <source>
        <dbReference type="ARBA" id="ARBA00004448"/>
    </source>
</evidence>
<dbReference type="SUPFAM" id="SSF81442">
    <property type="entry name" value="Cytochrome c oxidase subunit I-like"/>
    <property type="match status" value="1"/>
</dbReference>
<keyword evidence="19 24" id="KW-0408">Iron</keyword>
<dbReference type="Pfam" id="PF00115">
    <property type="entry name" value="COX1"/>
    <property type="match status" value="1"/>
</dbReference>
<feature type="transmembrane region" description="Helical" evidence="25">
    <location>
        <begin position="178"/>
        <end position="205"/>
    </location>
</feature>
<comment type="similarity">
    <text evidence="5 24">Belongs to the heme-copper respiratory oxidase family.</text>
</comment>
<feature type="transmembrane region" description="Helical" evidence="25">
    <location>
        <begin position="298"/>
        <end position="322"/>
    </location>
</feature>
<evidence type="ECO:0000256" key="23">
    <source>
        <dbReference type="ARBA" id="ARBA00049512"/>
    </source>
</evidence>
<evidence type="ECO:0000256" key="14">
    <source>
        <dbReference type="ARBA" id="ARBA00022792"/>
    </source>
</evidence>
<comment type="subcellular location">
    <subcellularLocation>
        <location evidence="3 24">Mitochondrion inner membrane</location>
        <topology evidence="3 24">Multi-pass membrane protein</topology>
    </subcellularLocation>
</comment>
<keyword evidence="15" id="KW-0460">Magnesium</keyword>
<evidence type="ECO:0000256" key="12">
    <source>
        <dbReference type="ARBA" id="ARBA00022692"/>
    </source>
</evidence>
<accession>E0WBN4</accession>
<dbReference type="CDD" id="cd01663">
    <property type="entry name" value="Cyt_c_Oxidase_I"/>
    <property type="match status" value="1"/>
</dbReference>
<dbReference type="PROSITE" id="PS00077">
    <property type="entry name" value="COX1_CUB"/>
    <property type="match status" value="1"/>
</dbReference>
<dbReference type="InterPro" id="IPR033944">
    <property type="entry name" value="Cyt_c_oxase_su1_dom"/>
</dbReference>
<dbReference type="GO" id="GO:0015990">
    <property type="term" value="P:electron transport coupled proton transport"/>
    <property type="evidence" value="ECO:0007669"/>
    <property type="project" value="TreeGrafter"/>
</dbReference>
<evidence type="ECO:0000256" key="21">
    <source>
        <dbReference type="ARBA" id="ARBA00023128"/>
    </source>
</evidence>
<dbReference type="EMBL" id="FJ611801">
    <property type="protein sequence ID" value="ACM77760.1"/>
    <property type="molecule type" value="Genomic_DNA"/>
</dbReference>
<protein>
    <recommendedName>
        <fullName evidence="8 24">Cytochrome c oxidase subunit 1</fullName>
        <ecNumber evidence="7 24">7.1.1.9</ecNumber>
    </recommendedName>
</protein>
<evidence type="ECO:0000256" key="16">
    <source>
        <dbReference type="ARBA" id="ARBA00022967"/>
    </source>
</evidence>
<feature type="transmembrane region" description="Helical" evidence="25">
    <location>
        <begin position="53"/>
        <end position="75"/>
    </location>
</feature>
<feature type="transmembrane region" description="Helical" evidence="25">
    <location>
        <begin position="442"/>
        <end position="468"/>
    </location>
</feature>
<name>E0WBN4_9HYME</name>
<evidence type="ECO:0000256" key="24">
    <source>
        <dbReference type="RuleBase" id="RU000369"/>
    </source>
</evidence>
<evidence type="ECO:0000256" key="6">
    <source>
        <dbReference type="ARBA" id="ARBA00011164"/>
    </source>
</evidence>
<feature type="transmembrane region" description="Helical" evidence="25">
    <location>
        <begin position="12"/>
        <end position="33"/>
    </location>
</feature>
<evidence type="ECO:0000256" key="2">
    <source>
        <dbReference type="ARBA" id="ARBA00001971"/>
    </source>
</evidence>
<dbReference type="PROSITE" id="PS50855">
    <property type="entry name" value="COX1"/>
    <property type="match status" value="1"/>
</dbReference>
<evidence type="ECO:0000256" key="10">
    <source>
        <dbReference type="ARBA" id="ARBA00022617"/>
    </source>
</evidence>
<keyword evidence="14 24" id="KW-0999">Mitochondrion inner membrane</keyword>
<comment type="subunit">
    <text evidence="6">Component of the cytochrome c oxidase (complex IV, CIV), a multisubunit enzyme composed of a catalytic core of 3 subunits and several supernumerary subunits. The complex exists as a monomer or a dimer and forms supercomplexes (SCs) in the inner mitochondrial membrane with ubiquinol-cytochrome c oxidoreductase (cytochrome b-c1 complex, complex III, CIII).</text>
</comment>
<evidence type="ECO:0000256" key="20">
    <source>
        <dbReference type="ARBA" id="ARBA00023008"/>
    </source>
</evidence>
<sequence length="520" mass="58660">MWMFSTNHKTIGMLYFMFSTWSGLLGSSMSMIIRMELSSCGSMIMNDQIYNSMVTAHALVMIFFMVMPFMMGGFANTLIPLMLGCPDMAFPRMNNISFWILPPSLFMLLSTMLLEGVGTGWTMYPPLSSTMFHSDESIDLSIFSLHIAGASSIMGSINFITTMLNSLTEKIKMDQMPLFLWSVTLTGILLIIALPVLAGGITMLLFDRNMNTSFFDPMGGGDPVLFQHLFWFFGHPEVYILILPGFGMISHMIMDISGKKETFGTLGMIYAMATIGFMGFIVWAHHMFTVGMDVDTRAYFTSTTMVIAVPTGIKVFSWLSTFSGTKIKYNPSSIWSMGFIFLFTIGGLTGIILSNSSLDIILHDTYYVVAHFHYVLSMGAVFSIIAGTIYWSPVITGLCFNYDWAMSQFISMFVGVNLTFFPQHFLGLMGMPRRYSTYPDYFLAWNMLSSVGSLISINSLMMLMMMIWEMIVSQRLILAKFNMNNLEWTYSYPPLLHHSEQTVTTSEKSNLASMDYVYLD</sequence>
<comment type="catalytic activity">
    <reaction evidence="23">
        <text>4 Fe(II)-[cytochrome c] + O2 + 8 H(+)(in) = 4 Fe(III)-[cytochrome c] + 2 H2O + 4 H(+)(out)</text>
        <dbReference type="Rhea" id="RHEA:11436"/>
        <dbReference type="Rhea" id="RHEA-COMP:10350"/>
        <dbReference type="Rhea" id="RHEA-COMP:14399"/>
        <dbReference type="ChEBI" id="CHEBI:15377"/>
        <dbReference type="ChEBI" id="CHEBI:15378"/>
        <dbReference type="ChEBI" id="CHEBI:15379"/>
        <dbReference type="ChEBI" id="CHEBI:29033"/>
        <dbReference type="ChEBI" id="CHEBI:29034"/>
        <dbReference type="EC" id="7.1.1.9"/>
    </reaction>
    <physiologicalReaction direction="left-to-right" evidence="23">
        <dbReference type="Rhea" id="RHEA:11437"/>
    </physiologicalReaction>
</comment>
<evidence type="ECO:0000256" key="25">
    <source>
        <dbReference type="SAM" id="Phobius"/>
    </source>
</evidence>
<keyword evidence="16" id="KW-1278">Translocase</keyword>
<dbReference type="GO" id="GO:0020037">
    <property type="term" value="F:heme binding"/>
    <property type="evidence" value="ECO:0007669"/>
    <property type="project" value="InterPro"/>
</dbReference>
<dbReference type="InterPro" id="IPR036927">
    <property type="entry name" value="Cyt_c_oxase-like_su1_sf"/>
</dbReference>
<evidence type="ECO:0000256" key="22">
    <source>
        <dbReference type="ARBA" id="ARBA00023136"/>
    </source>
</evidence>
<evidence type="ECO:0000256" key="1">
    <source>
        <dbReference type="ARBA" id="ARBA00001935"/>
    </source>
</evidence>
<dbReference type="Gene3D" id="1.20.210.10">
    <property type="entry name" value="Cytochrome c oxidase-like, subunit I domain"/>
    <property type="match status" value="1"/>
</dbReference>
<keyword evidence="9 24" id="KW-0813">Transport</keyword>